<dbReference type="EMBL" id="JAGFMF010011680">
    <property type="protein sequence ID" value="KAG8516435.1"/>
    <property type="molecule type" value="Genomic_DNA"/>
</dbReference>
<dbReference type="AlphaFoldDB" id="A0A8J6ADJ0"/>
<gene>
    <name evidence="3" type="ORF">J0S82_016169</name>
</gene>
<organism evidence="3 4">
    <name type="scientific">Galemys pyrenaicus</name>
    <name type="common">Iberian desman</name>
    <name type="synonym">Pyrenean desman</name>
    <dbReference type="NCBI Taxonomy" id="202257"/>
    <lineage>
        <taxon>Eukaryota</taxon>
        <taxon>Metazoa</taxon>
        <taxon>Chordata</taxon>
        <taxon>Craniata</taxon>
        <taxon>Vertebrata</taxon>
        <taxon>Euteleostomi</taxon>
        <taxon>Mammalia</taxon>
        <taxon>Eutheria</taxon>
        <taxon>Laurasiatheria</taxon>
        <taxon>Eulipotyphla</taxon>
        <taxon>Talpidae</taxon>
        <taxon>Galemys</taxon>
    </lineage>
</organism>
<keyword evidence="4" id="KW-1185">Reference proteome</keyword>
<feature type="compositionally biased region" description="Polar residues" evidence="1">
    <location>
        <begin position="283"/>
        <end position="293"/>
    </location>
</feature>
<proteinExistence type="predicted"/>
<dbReference type="InterPro" id="IPR040436">
    <property type="entry name" value="Disconnected-like"/>
</dbReference>
<reference evidence="3" key="1">
    <citation type="journal article" date="2021" name="Evol. Appl.">
        <title>The genome of the Pyrenean desman and the effects of bottlenecks and inbreeding on the genomic landscape of an endangered species.</title>
        <authorList>
            <person name="Escoda L."/>
            <person name="Castresana J."/>
        </authorList>
    </citation>
    <scope>NUCLEOTIDE SEQUENCE</scope>
    <source>
        <strain evidence="3">IBE-C5619</strain>
    </source>
</reference>
<dbReference type="GO" id="GO:0005634">
    <property type="term" value="C:nucleus"/>
    <property type="evidence" value="ECO:0007669"/>
    <property type="project" value="TreeGrafter"/>
</dbReference>
<dbReference type="PANTHER" id="PTHR15021">
    <property type="entry name" value="DISCONNECTED-RELATED"/>
    <property type="match status" value="1"/>
</dbReference>
<dbReference type="Proteomes" id="UP000700334">
    <property type="component" value="Unassembled WGS sequence"/>
</dbReference>
<evidence type="ECO:0000256" key="1">
    <source>
        <dbReference type="SAM" id="MobiDB-lite"/>
    </source>
</evidence>
<name>A0A8J6ADJ0_GALPY</name>
<sequence>MAWEFSLALRAPLRLAWFLPSRLPPAQLLEGAGPRRLPASSHGLSPDFGSRLGPALSCGRGGGHLGGAGSSPGSRQRPAPPDGACRPTVLPITRGLGAPPSRHGGAVHSSPCQRVPAWLLPRWIRRRRQAQAALAAEASNSASLFDLAALSKLRTPPAYPTSQVEAVRPSVVFDIGSLVLYGTQAIPVRLKILLDRLFGALPPAEVLRILRALDWTLQDYVRGYVLQVRAPAPSRDARCGCAPARPGSVLSGVLGPPHGPGDASASFGVSGALRAHAGAGRELTSQSARSSHSFAPAPFMSAPLPDPQPRPVLGLCPWAPLGSAPSPPPSPSLPLSPPLLPRASGPALRVGFKVPSRSPPPHTPHRPGTQTAGSCVRLLREETAPALALAGARDTWARPGDCQPPGRAFRDSRAGLSPSASGRLACPEPELDWPPSPPARSGRGSGGGACAWSSPRSCAPTWAST</sequence>
<feature type="compositionally biased region" description="Gly residues" evidence="1">
    <location>
        <begin position="59"/>
        <end position="70"/>
    </location>
</feature>
<evidence type="ECO:0000256" key="2">
    <source>
        <dbReference type="SAM" id="SignalP"/>
    </source>
</evidence>
<feature type="region of interest" description="Disordered" evidence="1">
    <location>
        <begin position="323"/>
        <end position="371"/>
    </location>
</feature>
<feature type="compositionally biased region" description="Pro residues" evidence="1">
    <location>
        <begin position="325"/>
        <end position="340"/>
    </location>
</feature>
<protein>
    <submittedName>
        <fullName evidence="3">Zinc finger protein basonuclin-1</fullName>
    </submittedName>
</protein>
<feature type="chain" id="PRO_5035245295" evidence="2">
    <location>
        <begin position="19"/>
        <end position="465"/>
    </location>
</feature>
<dbReference type="OrthoDB" id="10070972at2759"/>
<comment type="caution">
    <text evidence="3">The sequence shown here is derived from an EMBL/GenBank/DDBJ whole genome shotgun (WGS) entry which is preliminary data.</text>
</comment>
<dbReference type="GO" id="GO:0006356">
    <property type="term" value="P:regulation of transcription by RNA polymerase I"/>
    <property type="evidence" value="ECO:0007669"/>
    <property type="project" value="TreeGrafter"/>
</dbReference>
<evidence type="ECO:0000313" key="3">
    <source>
        <dbReference type="EMBL" id="KAG8516435.1"/>
    </source>
</evidence>
<feature type="region of interest" description="Disordered" evidence="1">
    <location>
        <begin position="278"/>
        <end position="306"/>
    </location>
</feature>
<evidence type="ECO:0000313" key="4">
    <source>
        <dbReference type="Proteomes" id="UP000700334"/>
    </source>
</evidence>
<feature type="region of interest" description="Disordered" evidence="1">
    <location>
        <begin position="397"/>
        <end position="465"/>
    </location>
</feature>
<keyword evidence="2" id="KW-0732">Signal</keyword>
<feature type="signal peptide" evidence="2">
    <location>
        <begin position="1"/>
        <end position="18"/>
    </location>
</feature>
<accession>A0A8J6ADJ0</accession>
<feature type="region of interest" description="Disordered" evidence="1">
    <location>
        <begin position="59"/>
        <end position="88"/>
    </location>
</feature>
<dbReference type="PANTHER" id="PTHR15021:SF1">
    <property type="entry name" value="ZINC FINGER PROTEIN BASONUCLIN-1"/>
    <property type="match status" value="1"/>
</dbReference>